<dbReference type="RefSeq" id="WP_005027016.1">
    <property type="nucleotide sequence ID" value="NZ_KE150240.1"/>
</dbReference>
<dbReference type="AlphaFoldDB" id="E5Y612"/>
<dbReference type="InterPro" id="IPR010766">
    <property type="entry name" value="DRTGG"/>
</dbReference>
<evidence type="ECO:0000256" key="11">
    <source>
        <dbReference type="ARBA" id="ARBA00031108"/>
    </source>
</evidence>
<evidence type="ECO:0000256" key="12">
    <source>
        <dbReference type="PIRNR" id="PIRNR006107"/>
    </source>
</evidence>
<dbReference type="Pfam" id="PF07085">
    <property type="entry name" value="DRTGG"/>
    <property type="match status" value="1"/>
</dbReference>
<dbReference type="Pfam" id="PF01515">
    <property type="entry name" value="PTA_PTB"/>
    <property type="match status" value="1"/>
</dbReference>
<dbReference type="InterPro" id="IPR042113">
    <property type="entry name" value="P_AcTrfase_dom1"/>
</dbReference>
<dbReference type="Gene3D" id="3.40.50.10750">
    <property type="entry name" value="Isocitrate/Isopropylmalate dehydrogenase-like"/>
    <property type="match status" value="1"/>
</dbReference>
<evidence type="ECO:0000256" key="8">
    <source>
        <dbReference type="ARBA" id="ARBA00022490"/>
    </source>
</evidence>
<comment type="subcellular location">
    <subcellularLocation>
        <location evidence="1 12">Cytoplasm</location>
    </subcellularLocation>
</comment>
<keyword evidence="9 12" id="KW-0808">Transferase</keyword>
<dbReference type="SUPFAM" id="SSF53659">
    <property type="entry name" value="Isocitrate/Isopropylmalate dehydrogenase-like"/>
    <property type="match status" value="1"/>
</dbReference>
<feature type="domain" description="Phosphate acetyl/butaryl transferase" evidence="13">
    <location>
        <begin position="377"/>
        <end position="692"/>
    </location>
</feature>
<dbReference type="EMBL" id="ADCP02000003">
    <property type="protein sequence ID" value="EFV44559.1"/>
    <property type="molecule type" value="Genomic_DNA"/>
</dbReference>
<evidence type="ECO:0000256" key="10">
    <source>
        <dbReference type="ARBA" id="ARBA00023315"/>
    </source>
</evidence>
<gene>
    <name evidence="15" type="ORF">HMPREF0179_01625</name>
</gene>
<organism evidence="15 16">
    <name type="scientific">Bilophila wadsworthia (strain 3_1_6)</name>
    <dbReference type="NCBI Taxonomy" id="563192"/>
    <lineage>
        <taxon>Bacteria</taxon>
        <taxon>Pseudomonadati</taxon>
        <taxon>Thermodesulfobacteriota</taxon>
        <taxon>Desulfovibrionia</taxon>
        <taxon>Desulfovibrionales</taxon>
        <taxon>Desulfovibrionaceae</taxon>
        <taxon>Bilophila</taxon>
    </lineage>
</organism>
<dbReference type="InterPro" id="IPR028979">
    <property type="entry name" value="Ser_kin/Pase_Hpr-like_N_sf"/>
</dbReference>
<dbReference type="OrthoDB" id="9808984at2"/>
<dbReference type="HOGENOM" id="CLU_019723_3_0_7"/>
<dbReference type="NCBIfam" id="NF004167">
    <property type="entry name" value="PRK05632.1"/>
    <property type="match status" value="1"/>
</dbReference>
<dbReference type="GeneID" id="78087323"/>
<dbReference type="CDD" id="cd03109">
    <property type="entry name" value="DTBS"/>
    <property type="match status" value="1"/>
</dbReference>
<evidence type="ECO:0000313" key="15">
    <source>
        <dbReference type="EMBL" id="EFV44559.1"/>
    </source>
</evidence>
<name>E5Y612_BILW3</name>
<reference evidence="15 16" key="2">
    <citation type="submission" date="2013-04" db="EMBL/GenBank/DDBJ databases">
        <title>The Genome Sequence of Bilophila wadsworthia 3_1_6.</title>
        <authorList>
            <consortium name="The Broad Institute Genomics Platform"/>
            <person name="Earl A."/>
            <person name="Ward D."/>
            <person name="Feldgarden M."/>
            <person name="Gevers D."/>
            <person name="Sibley C."/>
            <person name="Strauss J."/>
            <person name="Allen-Vercoe E."/>
            <person name="Walker B."/>
            <person name="Young S."/>
            <person name="Zeng Q."/>
            <person name="Gargeya S."/>
            <person name="Fitzgerald M."/>
            <person name="Haas B."/>
            <person name="Abouelleil A."/>
            <person name="Allen A.W."/>
            <person name="Alvarado L."/>
            <person name="Arachchi H.M."/>
            <person name="Berlin A.M."/>
            <person name="Chapman S.B."/>
            <person name="Gainer-Dewar J."/>
            <person name="Goldberg J."/>
            <person name="Griggs A."/>
            <person name="Gujja S."/>
            <person name="Hansen M."/>
            <person name="Howarth C."/>
            <person name="Imamovic A."/>
            <person name="Ireland A."/>
            <person name="Larimer J."/>
            <person name="McCowan C."/>
            <person name="Murphy C."/>
            <person name="Pearson M."/>
            <person name="Poon T.W."/>
            <person name="Priest M."/>
            <person name="Roberts A."/>
            <person name="Saif S."/>
            <person name="Shea T."/>
            <person name="Sisk P."/>
            <person name="Sykes S."/>
            <person name="Wortman J."/>
            <person name="Nusbaum C."/>
            <person name="Birren B."/>
        </authorList>
    </citation>
    <scope>NUCLEOTIDE SEQUENCE [LARGE SCALE GENOMIC DNA]</scope>
    <source>
        <strain evidence="15 16">3_1_6</strain>
    </source>
</reference>
<comment type="subunit">
    <text evidence="5">Homohexamer.</text>
</comment>
<keyword evidence="10 12" id="KW-0012">Acyltransferase</keyword>
<dbReference type="FunFam" id="3.40.50.10750:FF:000001">
    <property type="entry name" value="Phosphate acetyltransferase"/>
    <property type="match status" value="1"/>
</dbReference>
<evidence type="ECO:0000313" key="16">
    <source>
        <dbReference type="Proteomes" id="UP000006034"/>
    </source>
</evidence>
<protein>
    <recommendedName>
        <fullName evidence="7 12">Phosphate acetyltransferase</fullName>
        <ecNumber evidence="6 12">2.3.1.8</ecNumber>
    </recommendedName>
    <alternativeName>
        <fullName evidence="11 12">Phosphotransacetylase</fullName>
    </alternativeName>
</protein>
<sequence length="705" mass="77433">MAHSLYITGTEGSSGKTVVTLGLMHFLQSQVRKVAFFRPIIDSEDEARRDSSINLILKHFELDMLYRDTYACTYKEALELVTSGNMSLLIEKIFQKYKALENEYDFVLCQGTDFRDKDTAVQFELNSEIAASLNIPLALVINGKDKSLDAIQASVRSNLELLKDKRREVGCVFVNRVSFTTEDCPTCASTIIEGSGAFTPLFFISETPALCNPSVGEVQKWMNADVLFGKEGLNNLVHDYLIAAMQVGNFMNYLEQDLLIVTPGDRSDIILASLTSHLSSTYPNIAGILLTGGIDLPESMQKLMEGWTGIPVPILSVKGATYDTCQELLKLHGKISPEDYRKITVALDAFSEGVDKETLVNKIFNFRSDRVTPMMFEFNLAEQAQKHRMRIVLPEGEELRILRAAESLCERGIADIILLGDTDAIQEKIKKFGLKLQDATIIQPTASPRFNAYAQQYYEMRKSKGLTLEQAQERMQDSTYFGTMMVQIGDADGMVSGAVNTTAHTIRPAFEIIKTKPDTSIVSSVFFMCLKDRILVFGDCAVNPNPTASQLADIAISSAHTARVFGVEPRVAMLSYSTGSSGKGEAVDEVIEATKLAHERAPELLLDGPIQYDAAIDPEVARTKAPTSPVAGHASVFIFPDLNTGNNTYKAVQRAANALAIGPVLQGLNKPVNDLSRGCTVPDIINTVMITAIQAQAEKGLITLK</sequence>
<dbReference type="Gene3D" id="3.40.50.10950">
    <property type="match status" value="1"/>
</dbReference>
<dbReference type="STRING" id="563192.HMPREF0179_01625"/>
<dbReference type="PANTHER" id="PTHR43356">
    <property type="entry name" value="PHOSPHATE ACETYLTRANSFERASE"/>
    <property type="match status" value="1"/>
</dbReference>
<dbReference type="SUPFAM" id="SSF52540">
    <property type="entry name" value="P-loop containing nucleoside triphosphate hydrolases"/>
    <property type="match status" value="1"/>
</dbReference>
<dbReference type="GO" id="GO:0006085">
    <property type="term" value="P:acetyl-CoA biosynthetic process"/>
    <property type="evidence" value="ECO:0007669"/>
    <property type="project" value="UniProtKB-UniPathway"/>
</dbReference>
<dbReference type="eggNOG" id="COG0857">
    <property type="taxonomic scope" value="Bacteria"/>
</dbReference>
<evidence type="ECO:0000256" key="3">
    <source>
        <dbReference type="ARBA" id="ARBA00008756"/>
    </source>
</evidence>
<evidence type="ECO:0000256" key="7">
    <source>
        <dbReference type="ARBA" id="ARBA00021528"/>
    </source>
</evidence>
<dbReference type="Gene3D" id="3.40.1390.20">
    <property type="entry name" value="HprK N-terminal domain-like"/>
    <property type="match status" value="1"/>
</dbReference>
<accession>E5Y612</accession>
<dbReference type="InterPro" id="IPR027417">
    <property type="entry name" value="P-loop_NTPase"/>
</dbReference>
<dbReference type="InterPro" id="IPR042112">
    <property type="entry name" value="P_AcTrfase_dom2"/>
</dbReference>
<keyword evidence="16" id="KW-1185">Reference proteome</keyword>
<dbReference type="PIRSF" id="PIRSF006107">
    <property type="entry name" value="PhpActrans_proteobac"/>
    <property type="match status" value="1"/>
</dbReference>
<evidence type="ECO:0000259" key="14">
    <source>
        <dbReference type="Pfam" id="PF07085"/>
    </source>
</evidence>
<dbReference type="NCBIfam" id="TIGR00651">
    <property type="entry name" value="pta"/>
    <property type="match status" value="1"/>
</dbReference>
<proteinExistence type="inferred from homology"/>
<dbReference type="Pfam" id="PF13500">
    <property type="entry name" value="AAA_26"/>
    <property type="match status" value="1"/>
</dbReference>
<dbReference type="Gene3D" id="3.40.50.300">
    <property type="entry name" value="P-loop containing nucleotide triphosphate hydrolases"/>
    <property type="match status" value="1"/>
</dbReference>
<dbReference type="NCBIfam" id="NF007233">
    <property type="entry name" value="PRK09653.1"/>
    <property type="match status" value="1"/>
</dbReference>
<comment type="function">
    <text evidence="12">Involved in acetate metabolism.</text>
</comment>
<evidence type="ECO:0000256" key="9">
    <source>
        <dbReference type="ARBA" id="ARBA00022679"/>
    </source>
</evidence>
<dbReference type="InterPro" id="IPR016475">
    <property type="entry name" value="P-Actrans_bac"/>
</dbReference>
<dbReference type="eggNOG" id="COG0280">
    <property type="taxonomic scope" value="Bacteria"/>
</dbReference>
<reference evidence="15 16" key="1">
    <citation type="submission" date="2010-10" db="EMBL/GenBank/DDBJ databases">
        <authorList>
            <consortium name="The Broad Institute Genome Sequencing Platform"/>
            <person name="Ward D."/>
            <person name="Earl A."/>
            <person name="Feldgarden M."/>
            <person name="Young S.K."/>
            <person name="Gargeya S."/>
            <person name="Zeng Q."/>
            <person name="Alvarado L."/>
            <person name="Berlin A."/>
            <person name="Bochicchio J."/>
            <person name="Chapman S.B."/>
            <person name="Chen Z."/>
            <person name="Freedman E."/>
            <person name="Gellesch M."/>
            <person name="Goldberg J."/>
            <person name="Griggs A."/>
            <person name="Gujja S."/>
            <person name="Heilman E."/>
            <person name="Heiman D."/>
            <person name="Howarth C."/>
            <person name="Mehta T."/>
            <person name="Neiman D."/>
            <person name="Pearson M."/>
            <person name="Roberts A."/>
            <person name="Saif S."/>
            <person name="Shea T."/>
            <person name="Shenoy N."/>
            <person name="Sisk P."/>
            <person name="Stolte C."/>
            <person name="Sykes S."/>
            <person name="White J."/>
            <person name="Yandava C."/>
            <person name="Allen-Vercoe E."/>
            <person name="Sibley C."/>
            <person name="Ambrose C.E."/>
            <person name="Strauss J."/>
            <person name="Daigneault M."/>
            <person name="Haas B."/>
            <person name="Nusbaum C."/>
            <person name="Birren B."/>
        </authorList>
    </citation>
    <scope>NUCLEOTIDE SEQUENCE [LARGE SCALE GENOMIC DNA]</scope>
    <source>
        <strain evidence="15 16">3_1_6</strain>
    </source>
</reference>
<keyword evidence="8 12" id="KW-0963">Cytoplasm</keyword>
<evidence type="ECO:0000256" key="6">
    <source>
        <dbReference type="ARBA" id="ARBA00012707"/>
    </source>
</evidence>
<dbReference type="GO" id="GO:0008959">
    <property type="term" value="F:phosphate acetyltransferase activity"/>
    <property type="evidence" value="ECO:0007669"/>
    <property type="project" value="UniProtKB-EC"/>
</dbReference>
<evidence type="ECO:0000256" key="5">
    <source>
        <dbReference type="ARBA" id="ARBA00011643"/>
    </source>
</evidence>
<comment type="similarity">
    <text evidence="4 12">In the N-terminal section; belongs to the CobB/CobQ family.</text>
</comment>
<comment type="caution">
    <text evidence="15">The sequence shown here is derived from an EMBL/GenBank/DDBJ whole genome shotgun (WGS) entry which is preliminary data.</text>
</comment>
<evidence type="ECO:0000256" key="1">
    <source>
        <dbReference type="ARBA" id="ARBA00004496"/>
    </source>
</evidence>
<evidence type="ECO:0000256" key="4">
    <source>
        <dbReference type="ARBA" id="ARBA00009786"/>
    </source>
</evidence>
<comment type="catalytic activity">
    <reaction evidence="12">
        <text>acetyl-CoA + phosphate = acetyl phosphate + CoA</text>
        <dbReference type="Rhea" id="RHEA:19521"/>
        <dbReference type="ChEBI" id="CHEBI:22191"/>
        <dbReference type="ChEBI" id="CHEBI:43474"/>
        <dbReference type="ChEBI" id="CHEBI:57287"/>
        <dbReference type="ChEBI" id="CHEBI:57288"/>
        <dbReference type="EC" id="2.3.1.8"/>
    </reaction>
</comment>
<dbReference type="InterPro" id="IPR004614">
    <property type="entry name" value="P_AcTrfase"/>
</dbReference>
<dbReference type="UniPathway" id="UPA00340">
    <property type="reaction ID" value="UER00459"/>
</dbReference>
<evidence type="ECO:0000259" key="13">
    <source>
        <dbReference type="Pfam" id="PF01515"/>
    </source>
</evidence>
<comment type="pathway">
    <text evidence="2 12">Metabolic intermediate biosynthesis; acetyl-CoA biosynthesis; acetyl-CoA from acetate: step 2/2.</text>
</comment>
<comment type="similarity">
    <text evidence="3 12">In the C-terminal section; belongs to the phosphate acetyltransferase and butyryltransferase family.</text>
</comment>
<dbReference type="InterPro" id="IPR050500">
    <property type="entry name" value="Phos_Acetyltrans/Butyryltrans"/>
</dbReference>
<dbReference type="PANTHER" id="PTHR43356:SF3">
    <property type="entry name" value="PHOSPHATE ACETYLTRANSFERASE"/>
    <property type="match status" value="1"/>
</dbReference>
<dbReference type="Proteomes" id="UP000006034">
    <property type="component" value="Unassembled WGS sequence"/>
</dbReference>
<dbReference type="EC" id="2.3.1.8" evidence="6 12"/>
<dbReference type="InterPro" id="IPR002505">
    <property type="entry name" value="PTA_PTB"/>
</dbReference>
<dbReference type="GO" id="GO:0005737">
    <property type="term" value="C:cytoplasm"/>
    <property type="evidence" value="ECO:0007669"/>
    <property type="project" value="UniProtKB-SubCell"/>
</dbReference>
<comment type="domain">
    <text evidence="12">The N-terminal region seems to be important for proper quaternary structure. The C-terminal region contains the substrate-binding site.</text>
</comment>
<feature type="domain" description="DRTGG" evidence="14">
    <location>
        <begin position="217"/>
        <end position="328"/>
    </location>
</feature>
<evidence type="ECO:0000256" key="2">
    <source>
        <dbReference type="ARBA" id="ARBA00004989"/>
    </source>
</evidence>
<dbReference type="SUPFAM" id="SSF75138">
    <property type="entry name" value="HprK N-terminal domain-like"/>
    <property type="match status" value="1"/>
</dbReference>